<keyword evidence="3" id="KW-1185">Reference proteome</keyword>
<feature type="region of interest" description="Disordered" evidence="1">
    <location>
        <begin position="539"/>
        <end position="567"/>
    </location>
</feature>
<dbReference type="SUPFAM" id="SSF48371">
    <property type="entry name" value="ARM repeat"/>
    <property type="match status" value="1"/>
</dbReference>
<sequence>MSQNHQHYLPPQGGAYPPASSQQQQQPPPHQQYGGYPQHQQQHQGGHYQQSYAGQQQHQQYASASGYPPHAAAAQQQQAGAAYYGQQQQQQQARAPPLDPLQQLQQHYASYQQQSTPYQPHHQHQQHLPRGGGAGGYQLSTPYGGAPQSASYGAQGSYGGQQEQGGSSYRGGVGNSNYRGRGGGGGYGGYPNGAPPPSGGAYGGYGQSSYAPRDGGYQPRDGGYQPRGDGGYVPRGGRGRGGFDDRGGYRGSGGGYRGGRGNGGGFGAGHFGGKELNFIIHVNSFEALNLLGRSTDIFGAVSSMAQQKIQKALRGADLEVHILFLVEGRYLGGFSSRHSRQTIILPQALSTSYGDMREATTDQGAPLFGSTQDGDALPRHYYLSLRQIVQDIQGMVSAGKTVSQLLQKSTTATDNVVTDDDEGGDQPEAPQQPEVDIAPSTVEELLQLSAADAVRLIPQSLQTLELLLQVVAESGKGSSSSPGSAFLFQLIEHDPHFLFCTAGMKLLHGLLSWQTLRTQFFDLIEKLTNSWVDEVVEPTTNNDAAPAASSSTIDPTTTTAQSSSSTTTRNILESKGYGLFKQLLIHPFSGPLALQLFGLLPLTLKTEDGQERARTAAESSNEVRVFCKAFEIFGFEAVCGNLGGATLAALLGRFTEQASTASASNNNNNFNNGRKRGREDDGADKREESPQVLADRVQLVRAAAVAFTAGIDTGNHEVRISALARHVLACRSVQCIIRGFLDVIVNDPASPLKPFHEMTASEKISVAGRASTFVECMCRSAASLMIDNYGNYVMQTLATDSFEFMASSSSSPQSAKFLMTLLKLLLGNVEGSFWEIATNKCGSNCIEKLVIATEKLTSGGSPSPNSQGGDADAEQIQTFGALAIVSLSECLARLGPQSYGQLFVHAFGNYAVRQLLQRLSAISTRSDDAALRSRALFCEVTFYKTLYSMMPNMEGNMYATGVRSWFGLHSARLNAAATSSASTRQ</sequence>
<dbReference type="OrthoDB" id="668540at2759"/>
<feature type="compositionally biased region" description="Low complexity" evidence="1">
    <location>
        <begin position="14"/>
        <end position="120"/>
    </location>
</feature>
<name>A0A0S4JPF9_BODSA</name>
<evidence type="ECO:0000313" key="3">
    <source>
        <dbReference type="Proteomes" id="UP000051952"/>
    </source>
</evidence>
<dbReference type="Proteomes" id="UP000051952">
    <property type="component" value="Unassembled WGS sequence"/>
</dbReference>
<evidence type="ECO:0000313" key="2">
    <source>
        <dbReference type="EMBL" id="CUG92054.1"/>
    </source>
</evidence>
<dbReference type="InterPro" id="IPR016024">
    <property type="entry name" value="ARM-type_fold"/>
</dbReference>
<feature type="compositionally biased region" description="Low complexity" evidence="1">
    <location>
        <begin position="556"/>
        <end position="567"/>
    </location>
</feature>
<feature type="compositionally biased region" description="Low complexity" evidence="1">
    <location>
        <begin position="661"/>
        <end position="672"/>
    </location>
</feature>
<dbReference type="Gene3D" id="1.25.10.10">
    <property type="entry name" value="Leucine-rich Repeat Variant"/>
    <property type="match status" value="1"/>
</dbReference>
<feature type="region of interest" description="Disordered" evidence="1">
    <location>
        <begin position="409"/>
        <end position="435"/>
    </location>
</feature>
<reference evidence="3" key="1">
    <citation type="submission" date="2015-09" db="EMBL/GenBank/DDBJ databases">
        <authorList>
            <consortium name="Pathogen Informatics"/>
        </authorList>
    </citation>
    <scope>NUCLEOTIDE SEQUENCE [LARGE SCALE GENOMIC DNA]</scope>
    <source>
        <strain evidence="3">Lake Konstanz</strain>
    </source>
</reference>
<dbReference type="VEuPathDB" id="TriTrypDB:BSAL_35330"/>
<feature type="compositionally biased region" description="Gly residues" evidence="1">
    <location>
        <begin position="156"/>
        <end position="177"/>
    </location>
</feature>
<feature type="region of interest" description="Disordered" evidence="1">
    <location>
        <begin position="198"/>
        <end position="256"/>
    </location>
</feature>
<protein>
    <submittedName>
        <fullName evidence="2">Uncharacterized protein</fullName>
    </submittedName>
</protein>
<feature type="compositionally biased region" description="Basic and acidic residues" evidence="1">
    <location>
        <begin position="677"/>
        <end position="689"/>
    </location>
</feature>
<dbReference type="AlphaFoldDB" id="A0A0S4JPF9"/>
<gene>
    <name evidence="2" type="ORF">BSAL_35330</name>
</gene>
<evidence type="ECO:0000256" key="1">
    <source>
        <dbReference type="SAM" id="MobiDB-lite"/>
    </source>
</evidence>
<organism evidence="2 3">
    <name type="scientific">Bodo saltans</name>
    <name type="common">Flagellated protozoan</name>
    <dbReference type="NCBI Taxonomy" id="75058"/>
    <lineage>
        <taxon>Eukaryota</taxon>
        <taxon>Discoba</taxon>
        <taxon>Euglenozoa</taxon>
        <taxon>Kinetoplastea</taxon>
        <taxon>Metakinetoplastina</taxon>
        <taxon>Eubodonida</taxon>
        <taxon>Bodonidae</taxon>
        <taxon>Bodo</taxon>
    </lineage>
</organism>
<feature type="compositionally biased region" description="Gly residues" evidence="1">
    <location>
        <begin position="228"/>
        <end position="240"/>
    </location>
</feature>
<feature type="region of interest" description="Disordered" evidence="1">
    <location>
        <begin position="1"/>
        <end position="177"/>
    </location>
</feature>
<dbReference type="EMBL" id="CYKH01001996">
    <property type="protein sequence ID" value="CUG92054.1"/>
    <property type="molecule type" value="Genomic_DNA"/>
</dbReference>
<feature type="region of interest" description="Disordered" evidence="1">
    <location>
        <begin position="661"/>
        <end position="691"/>
    </location>
</feature>
<accession>A0A0S4JPF9</accession>
<dbReference type="InterPro" id="IPR011989">
    <property type="entry name" value="ARM-like"/>
</dbReference>
<feature type="compositionally biased region" description="Polar residues" evidence="1">
    <location>
        <begin position="539"/>
        <end position="555"/>
    </location>
</feature>
<proteinExistence type="predicted"/>